<gene>
    <name evidence="1" type="ORF">ACFOZ8_20995</name>
</gene>
<accession>A0ABV8K7X0</accession>
<keyword evidence="2" id="KW-1185">Reference proteome</keyword>
<reference evidence="2" key="1">
    <citation type="journal article" date="2019" name="Int. J. Syst. Evol. Microbiol.">
        <title>The Global Catalogue of Microorganisms (GCM) 10K type strain sequencing project: providing services to taxonomists for standard genome sequencing and annotation.</title>
        <authorList>
            <consortium name="The Broad Institute Genomics Platform"/>
            <consortium name="The Broad Institute Genome Sequencing Center for Infectious Disease"/>
            <person name="Wu L."/>
            <person name="Ma J."/>
        </authorList>
    </citation>
    <scope>NUCLEOTIDE SEQUENCE [LARGE SCALE GENOMIC DNA]</scope>
    <source>
        <strain evidence="2">IBRC-M 10987</strain>
    </source>
</reference>
<dbReference type="Proteomes" id="UP001595715">
    <property type="component" value="Unassembled WGS sequence"/>
</dbReference>
<name>A0ABV8K7X0_9BACL</name>
<comment type="caution">
    <text evidence="1">The sequence shown here is derived from an EMBL/GenBank/DDBJ whole genome shotgun (WGS) entry which is preliminary data.</text>
</comment>
<dbReference type="RefSeq" id="WP_377720742.1">
    <property type="nucleotide sequence ID" value="NZ_JBHSAM010000031.1"/>
</dbReference>
<dbReference type="EMBL" id="JBHSAM010000031">
    <property type="protein sequence ID" value="MFC4102114.1"/>
    <property type="molecule type" value="Genomic_DNA"/>
</dbReference>
<evidence type="ECO:0000313" key="1">
    <source>
        <dbReference type="EMBL" id="MFC4102114.1"/>
    </source>
</evidence>
<organism evidence="1 2">
    <name type="scientific">Paenibacillus xanthanilyticus</name>
    <dbReference type="NCBI Taxonomy" id="1783531"/>
    <lineage>
        <taxon>Bacteria</taxon>
        <taxon>Bacillati</taxon>
        <taxon>Bacillota</taxon>
        <taxon>Bacilli</taxon>
        <taxon>Bacillales</taxon>
        <taxon>Paenibacillaceae</taxon>
        <taxon>Paenibacillus</taxon>
    </lineage>
</organism>
<dbReference type="Gene3D" id="3.30.470.20">
    <property type="entry name" value="ATP-grasp fold, B domain"/>
    <property type="match status" value="1"/>
</dbReference>
<dbReference type="InterPro" id="IPR026838">
    <property type="entry name" value="YheC/D"/>
</dbReference>
<dbReference type="Pfam" id="PF14398">
    <property type="entry name" value="ATPgrasp_YheCD"/>
    <property type="match status" value="1"/>
</dbReference>
<proteinExistence type="predicted"/>
<dbReference type="SUPFAM" id="SSF56059">
    <property type="entry name" value="Glutathione synthetase ATP-binding domain-like"/>
    <property type="match status" value="1"/>
</dbReference>
<evidence type="ECO:0000313" key="2">
    <source>
        <dbReference type="Proteomes" id="UP001595715"/>
    </source>
</evidence>
<protein>
    <submittedName>
        <fullName evidence="1">YheC/YheD family protein</fullName>
    </submittedName>
</protein>
<sequence length="243" mass="28576">MIPIVIKRDKWLQYRILRKGASLAKRLPETRLLQKKTLSKMLLHYQGVVLKPRNGSYGKDIVFMNRNGANVYRIHHENNAATTRGTAKLLQWLRNKNKRRGYIVQRRLQLARIGRKPFDIRIMVQRKKGASSAWKVTGSYAKVAAQGYLVTNVTRRAIPVLEALQLARIGDRRLLAQAERIALLAAKRLGARYPKLRQVGFDIGIDRRRRIWIIEGNYHPDLRPFRRLKDRSMLRRILWYKRH</sequence>